<protein>
    <recommendedName>
        <fullName evidence="6">ATP phosphoribosyltransferase</fullName>
        <ecNumber evidence="6">2.4.2.17</ecNumber>
    </recommendedName>
</protein>
<keyword evidence="8" id="KW-0028">Amino-acid biosynthesis</keyword>
<dbReference type="SUPFAM" id="SSF54913">
    <property type="entry name" value="GlnB-like"/>
    <property type="match status" value="1"/>
</dbReference>
<evidence type="ECO:0000256" key="12">
    <source>
        <dbReference type="ARBA" id="ARBA00022946"/>
    </source>
</evidence>
<dbReference type="InterPro" id="IPR001348">
    <property type="entry name" value="ATP_PRibTrfase_HisG"/>
</dbReference>
<comment type="catalytic activity">
    <reaction evidence="1">
        <text>1-(5-phospho-beta-D-ribosyl)-ATP + diphosphate = 5-phospho-alpha-D-ribose 1-diphosphate + ATP</text>
        <dbReference type="Rhea" id="RHEA:18473"/>
        <dbReference type="ChEBI" id="CHEBI:30616"/>
        <dbReference type="ChEBI" id="CHEBI:33019"/>
        <dbReference type="ChEBI" id="CHEBI:58017"/>
        <dbReference type="ChEBI" id="CHEBI:73183"/>
        <dbReference type="EC" id="2.4.2.17"/>
    </reaction>
</comment>
<evidence type="ECO:0000256" key="2">
    <source>
        <dbReference type="ARBA" id="ARBA00001946"/>
    </source>
</evidence>
<sequence>MPAMLAAQLTALPLSQIPSPQPSFRHGLRPSPAARARSLAPLAAASAPAISAKPAAAAAPIVADRSVVRIGLPSKGRMAEQTLSLLKSCQLSVRQLNPRQYTADIPLVPNLEVWFQRPKDIVRKLQSGDLDLGIVGFDIGTEDLVVVHDALEFGHCRLSLAVPKEGIYENINTLEDLVKMPEWTEERPLRVVTGFGYLGDKFLREKGFKHVHFLSADGALESYPPMGMADAIVDLVSSGTTLRENNLKEIEGGIVLESQATLVASRKSLHKRQGVLGITHELLERLEAHLRATSELMVTANMRGNSAEEVAERVLGQASICGLQGPTISPVYCRHDGKVDVEYYAINVVVPQKLLYKSIQQLRSVGGSGVLVTKLTYIFDEETPRWRNLLSELGL</sequence>
<dbReference type="InterPro" id="IPR011322">
    <property type="entry name" value="N-reg_PII-like_a/b"/>
</dbReference>
<evidence type="ECO:0000256" key="13">
    <source>
        <dbReference type="ARBA" id="ARBA00023102"/>
    </source>
</evidence>
<dbReference type="PROSITE" id="PS01316">
    <property type="entry name" value="ATP_P_PHORIBOSYLTR"/>
    <property type="match status" value="1"/>
</dbReference>
<reference evidence="17 18" key="1">
    <citation type="submission" date="2024-02" db="EMBL/GenBank/DDBJ databases">
        <title>High-quality chromosome-scale genome assembly of Pensacola bahiagrass (Paspalum notatum Flugge var. saurae).</title>
        <authorList>
            <person name="Vega J.M."/>
            <person name="Podio M."/>
            <person name="Orjuela J."/>
            <person name="Siena L.A."/>
            <person name="Pessino S.C."/>
            <person name="Combes M.C."/>
            <person name="Mariac C."/>
            <person name="Albertini E."/>
            <person name="Pupilli F."/>
            <person name="Ortiz J.P.A."/>
            <person name="Leblanc O."/>
        </authorList>
    </citation>
    <scope>NUCLEOTIDE SEQUENCE [LARGE SCALE GENOMIC DNA]</scope>
    <source>
        <strain evidence="17">R1</strain>
        <tissue evidence="17">Leaf</tissue>
    </source>
</reference>
<evidence type="ECO:0000256" key="5">
    <source>
        <dbReference type="ARBA" id="ARBA00007955"/>
    </source>
</evidence>
<keyword evidence="10" id="KW-0328">Glycosyltransferase</keyword>
<feature type="domain" description="ATP phosphoribosyltransferase catalytic" evidence="15">
    <location>
        <begin position="117"/>
        <end position="287"/>
    </location>
</feature>
<evidence type="ECO:0000256" key="9">
    <source>
        <dbReference type="ARBA" id="ARBA00022640"/>
    </source>
</evidence>
<comment type="subcellular location">
    <subcellularLocation>
        <location evidence="3">Plastid</location>
        <location evidence="3">Chloroplast</location>
    </subcellularLocation>
</comment>
<dbReference type="Gene3D" id="3.30.70.120">
    <property type="match status" value="1"/>
</dbReference>
<keyword evidence="7" id="KW-0150">Chloroplast</keyword>
<evidence type="ECO:0000256" key="3">
    <source>
        <dbReference type="ARBA" id="ARBA00004229"/>
    </source>
</evidence>
<comment type="function">
    <text evidence="14">Catalyzes the condensation of ATP and 5-phosphoribose 1-diphosphate to form N'-(5'-phosphoribosyl)-ATP (PR-ATP).</text>
</comment>
<organism evidence="17 18">
    <name type="scientific">Paspalum notatum var. saurae</name>
    <dbReference type="NCBI Taxonomy" id="547442"/>
    <lineage>
        <taxon>Eukaryota</taxon>
        <taxon>Viridiplantae</taxon>
        <taxon>Streptophyta</taxon>
        <taxon>Embryophyta</taxon>
        <taxon>Tracheophyta</taxon>
        <taxon>Spermatophyta</taxon>
        <taxon>Magnoliopsida</taxon>
        <taxon>Liliopsida</taxon>
        <taxon>Poales</taxon>
        <taxon>Poaceae</taxon>
        <taxon>PACMAD clade</taxon>
        <taxon>Panicoideae</taxon>
        <taxon>Andropogonodae</taxon>
        <taxon>Paspaleae</taxon>
        <taxon>Paspalinae</taxon>
        <taxon>Paspalum</taxon>
    </lineage>
</organism>
<dbReference type="InterPro" id="IPR015867">
    <property type="entry name" value="N-reg_PII/ATP_PRibTrfase_C"/>
</dbReference>
<comment type="cofactor">
    <cofactor evidence="2">
        <name>Mg(2+)</name>
        <dbReference type="ChEBI" id="CHEBI:18420"/>
    </cofactor>
</comment>
<gene>
    <name evidence="17" type="ORF">U9M48_014737</name>
</gene>
<evidence type="ECO:0000256" key="8">
    <source>
        <dbReference type="ARBA" id="ARBA00022605"/>
    </source>
</evidence>
<proteinExistence type="inferred from homology"/>
<dbReference type="Proteomes" id="UP001341281">
    <property type="component" value="Chromosome 03"/>
</dbReference>
<dbReference type="FunFam" id="3.40.190.10:FF:000118">
    <property type="entry name" value="ATP phosphoribosyltransferase 2, chloroplastic"/>
    <property type="match status" value="1"/>
</dbReference>
<dbReference type="NCBIfam" id="TIGR00070">
    <property type="entry name" value="hisG"/>
    <property type="match status" value="1"/>
</dbReference>
<dbReference type="Gene3D" id="3.40.190.10">
    <property type="entry name" value="Periplasmic binding protein-like II"/>
    <property type="match status" value="2"/>
</dbReference>
<evidence type="ECO:0000313" key="17">
    <source>
        <dbReference type="EMBL" id="WVZ65360.1"/>
    </source>
</evidence>
<dbReference type="PANTHER" id="PTHR21403:SF8">
    <property type="entry name" value="ATP PHOSPHORIBOSYLTRANSFERASE"/>
    <property type="match status" value="1"/>
</dbReference>
<comment type="similarity">
    <text evidence="5">Belongs to the ATP phosphoribosyltransferase family. Long subfamily.</text>
</comment>
<dbReference type="PANTHER" id="PTHR21403">
    <property type="entry name" value="ATP PHOSPHORIBOSYLTRANSFERASE ATP-PRTASE"/>
    <property type="match status" value="1"/>
</dbReference>
<evidence type="ECO:0000256" key="11">
    <source>
        <dbReference type="ARBA" id="ARBA00022679"/>
    </source>
</evidence>
<keyword evidence="9" id="KW-0934">Plastid</keyword>
<dbReference type="GO" id="GO:0000105">
    <property type="term" value="P:L-histidine biosynthetic process"/>
    <property type="evidence" value="ECO:0007669"/>
    <property type="project" value="UniProtKB-KW"/>
</dbReference>
<evidence type="ECO:0000256" key="1">
    <source>
        <dbReference type="ARBA" id="ARBA00000915"/>
    </source>
</evidence>
<dbReference type="Pfam" id="PF01634">
    <property type="entry name" value="HisG"/>
    <property type="match status" value="1"/>
</dbReference>
<evidence type="ECO:0000256" key="10">
    <source>
        <dbReference type="ARBA" id="ARBA00022676"/>
    </source>
</evidence>
<dbReference type="GO" id="GO:0009507">
    <property type="term" value="C:chloroplast"/>
    <property type="evidence" value="ECO:0007669"/>
    <property type="project" value="UniProtKB-SubCell"/>
</dbReference>
<dbReference type="GO" id="GO:0000287">
    <property type="term" value="F:magnesium ion binding"/>
    <property type="evidence" value="ECO:0007669"/>
    <property type="project" value="InterPro"/>
</dbReference>
<evidence type="ECO:0000256" key="6">
    <source>
        <dbReference type="ARBA" id="ARBA00011946"/>
    </source>
</evidence>
<dbReference type="NCBIfam" id="TIGR03455">
    <property type="entry name" value="HisG_C-term"/>
    <property type="match status" value="1"/>
</dbReference>
<dbReference type="SUPFAM" id="SSF53850">
    <property type="entry name" value="Periplasmic binding protein-like II"/>
    <property type="match status" value="1"/>
</dbReference>
<dbReference type="FunFam" id="3.30.70.120:FF:000007">
    <property type="entry name" value="ATP phosphoribosyltransferase, chloroplastic"/>
    <property type="match status" value="1"/>
</dbReference>
<dbReference type="InterPro" id="IPR013115">
    <property type="entry name" value="HisG_C"/>
</dbReference>
<keyword evidence="13" id="KW-0368">Histidine biosynthesis</keyword>
<keyword evidence="18" id="KW-1185">Reference proteome</keyword>
<comment type="pathway">
    <text evidence="4">Amino-acid biosynthesis; L-histidine biosynthesis; L-histidine from 5-phospho-alpha-D-ribose 1-diphosphate: step 1/9.</text>
</comment>
<name>A0AAQ3T397_PASNO</name>
<evidence type="ECO:0000256" key="14">
    <source>
        <dbReference type="ARBA" id="ARBA00059284"/>
    </source>
</evidence>
<dbReference type="EMBL" id="CP144747">
    <property type="protein sequence ID" value="WVZ65360.1"/>
    <property type="molecule type" value="Genomic_DNA"/>
</dbReference>
<keyword evidence="11" id="KW-0808">Transferase</keyword>
<accession>A0AAQ3T397</accession>
<dbReference type="InterPro" id="IPR018198">
    <property type="entry name" value="ATP_PRibTrfase_CS"/>
</dbReference>
<feature type="domain" description="Histidine biosynthesis HisG C-terminal" evidence="16">
    <location>
        <begin position="292"/>
        <end position="376"/>
    </location>
</feature>
<dbReference type="EC" id="2.4.2.17" evidence="6"/>
<evidence type="ECO:0000256" key="4">
    <source>
        <dbReference type="ARBA" id="ARBA00004667"/>
    </source>
</evidence>
<evidence type="ECO:0000259" key="15">
    <source>
        <dbReference type="Pfam" id="PF01634"/>
    </source>
</evidence>
<dbReference type="AlphaFoldDB" id="A0AAQ3T397"/>
<keyword evidence="12" id="KW-0809">Transit peptide</keyword>
<dbReference type="CDD" id="cd13593">
    <property type="entry name" value="PBP2_HisGL3"/>
    <property type="match status" value="1"/>
</dbReference>
<dbReference type="Pfam" id="PF08029">
    <property type="entry name" value="HisG_C"/>
    <property type="match status" value="1"/>
</dbReference>
<dbReference type="GO" id="GO:0003879">
    <property type="term" value="F:ATP phosphoribosyltransferase activity"/>
    <property type="evidence" value="ECO:0007669"/>
    <property type="project" value="UniProtKB-EC"/>
</dbReference>
<evidence type="ECO:0000259" key="16">
    <source>
        <dbReference type="Pfam" id="PF08029"/>
    </source>
</evidence>
<evidence type="ECO:0000256" key="7">
    <source>
        <dbReference type="ARBA" id="ARBA00022528"/>
    </source>
</evidence>
<dbReference type="InterPro" id="IPR013820">
    <property type="entry name" value="ATP_PRibTrfase_cat"/>
</dbReference>
<evidence type="ECO:0000313" key="18">
    <source>
        <dbReference type="Proteomes" id="UP001341281"/>
    </source>
</evidence>